<gene>
    <name evidence="8" type="ORF">SAMN00017405_2305</name>
</gene>
<proteinExistence type="inferred from homology"/>
<evidence type="ECO:0000313" key="8">
    <source>
        <dbReference type="EMBL" id="SMB91463.1"/>
    </source>
</evidence>
<comment type="subcellular location">
    <subcellularLocation>
        <location evidence="1">Cell membrane</location>
        <topology evidence="1">Multi-pass membrane protein</topology>
    </subcellularLocation>
</comment>
<keyword evidence="5 7" id="KW-1133">Transmembrane helix</keyword>
<feature type="transmembrane region" description="Helical" evidence="7">
    <location>
        <begin position="77"/>
        <end position="95"/>
    </location>
</feature>
<feature type="transmembrane region" description="Helical" evidence="7">
    <location>
        <begin position="390"/>
        <end position="409"/>
    </location>
</feature>
<keyword evidence="6 7" id="KW-0472">Membrane</keyword>
<sequence>MEDDGKEKLQKTKASSGWSDLWKKEDWWAVWLGLGIVFAGILFWSMGGSIKPIAVKVPTWSEFSVVSQFLAENFTNIILLFLVLAGVFAIAIKVLGHKVSDFLKGFIIVFIMSLVILILGSNTWFKAYNLEAPLVALALGLIIGNGVKIPDWMNASLRTEFYVKTGIVLLGATLPFTLILESGPVAFGQATIIAVTTFMSIYWAGTRLFGLDKRFAATLGAGGSICGVSASIAIGGAVKAEQKHVSVAISLVVVWAIVMIFTLPFLIKLLGIAEGPAGAWIGTSEFADAAGMAAAAAIGEQAIRSFTLMKVVGRDMFIGIWCFILAIVSITKWEKREDGTKPDAMEIWHRFPKFVLGFFITSAIVTFLLTSVTADSASIVNSDVIAPIKVLRTWAFIFCFFCIGLTTRFKDLTSVGWKPFAAFTTGVAINVPLGFILSVLLLGSYWSGV</sequence>
<keyword evidence="4 7" id="KW-0812">Transmembrane</keyword>
<evidence type="ECO:0000313" key="9">
    <source>
        <dbReference type="Proteomes" id="UP000192731"/>
    </source>
</evidence>
<dbReference type="GO" id="GO:0005886">
    <property type="term" value="C:plasma membrane"/>
    <property type="evidence" value="ECO:0007669"/>
    <property type="project" value="UniProtKB-SubCell"/>
</dbReference>
<feature type="transmembrane region" description="Helical" evidence="7">
    <location>
        <begin position="28"/>
        <end position="46"/>
    </location>
</feature>
<feature type="transmembrane region" description="Helical" evidence="7">
    <location>
        <begin position="244"/>
        <end position="267"/>
    </location>
</feature>
<feature type="transmembrane region" description="Helical" evidence="7">
    <location>
        <begin position="132"/>
        <end position="149"/>
    </location>
</feature>
<evidence type="ECO:0000256" key="7">
    <source>
        <dbReference type="SAM" id="Phobius"/>
    </source>
</evidence>
<dbReference type="Pfam" id="PF03601">
    <property type="entry name" value="Cons_hypoth698"/>
    <property type="match status" value="1"/>
</dbReference>
<dbReference type="EMBL" id="FWWT01000018">
    <property type="protein sequence ID" value="SMB91463.1"/>
    <property type="molecule type" value="Genomic_DNA"/>
</dbReference>
<name>A0A1W1VE20_DESTI</name>
<protein>
    <submittedName>
        <fullName evidence="8">Conserved hypothetical integral membrane protein</fullName>
    </submittedName>
</protein>
<evidence type="ECO:0000256" key="2">
    <source>
        <dbReference type="ARBA" id="ARBA00007977"/>
    </source>
</evidence>
<dbReference type="AlphaFoldDB" id="A0A1W1VE20"/>
<feature type="transmembrane region" description="Helical" evidence="7">
    <location>
        <begin position="311"/>
        <end position="330"/>
    </location>
</feature>
<evidence type="ECO:0000256" key="3">
    <source>
        <dbReference type="ARBA" id="ARBA00022475"/>
    </source>
</evidence>
<evidence type="ECO:0000256" key="5">
    <source>
        <dbReference type="ARBA" id="ARBA00022989"/>
    </source>
</evidence>
<feature type="transmembrane region" description="Helical" evidence="7">
    <location>
        <begin position="216"/>
        <end position="238"/>
    </location>
</feature>
<dbReference type="STRING" id="656914.SAMN00017405_2305"/>
<feature type="transmembrane region" description="Helical" evidence="7">
    <location>
        <begin position="421"/>
        <end position="446"/>
    </location>
</feature>
<dbReference type="RefSeq" id="WP_144015885.1">
    <property type="nucleotide sequence ID" value="NZ_FWWT01000018.1"/>
</dbReference>
<feature type="transmembrane region" description="Helical" evidence="7">
    <location>
        <begin position="351"/>
        <end position="370"/>
    </location>
</feature>
<reference evidence="8 9" key="1">
    <citation type="submission" date="2017-04" db="EMBL/GenBank/DDBJ databases">
        <authorList>
            <person name="Afonso C.L."/>
            <person name="Miller P.J."/>
            <person name="Scott M.A."/>
            <person name="Spackman E."/>
            <person name="Goraichik I."/>
            <person name="Dimitrov K.M."/>
            <person name="Suarez D.L."/>
            <person name="Swayne D.E."/>
        </authorList>
    </citation>
    <scope>NUCLEOTIDE SEQUENCE [LARGE SCALE GENOMIC DNA]</scope>
    <source>
        <strain evidence="8 9">DSM 11270</strain>
    </source>
</reference>
<feature type="transmembrane region" description="Helical" evidence="7">
    <location>
        <begin position="161"/>
        <end position="180"/>
    </location>
</feature>
<evidence type="ECO:0000256" key="1">
    <source>
        <dbReference type="ARBA" id="ARBA00004651"/>
    </source>
</evidence>
<keyword evidence="3" id="KW-1003">Cell membrane</keyword>
<evidence type="ECO:0000256" key="6">
    <source>
        <dbReference type="ARBA" id="ARBA00023136"/>
    </source>
</evidence>
<comment type="similarity">
    <text evidence="2">Belongs to the UPF0324 family.</text>
</comment>
<feature type="transmembrane region" description="Helical" evidence="7">
    <location>
        <begin position="102"/>
        <end position="120"/>
    </location>
</feature>
<dbReference type="PANTHER" id="PTHR30106">
    <property type="entry name" value="INNER MEMBRANE PROTEIN YEIH-RELATED"/>
    <property type="match status" value="1"/>
</dbReference>
<keyword evidence="9" id="KW-1185">Reference proteome</keyword>
<feature type="transmembrane region" description="Helical" evidence="7">
    <location>
        <begin position="186"/>
        <end position="204"/>
    </location>
</feature>
<dbReference type="Proteomes" id="UP000192731">
    <property type="component" value="Unassembled WGS sequence"/>
</dbReference>
<organism evidence="8 9">
    <name type="scientific">Desulfonispora thiosulfatigenes DSM 11270</name>
    <dbReference type="NCBI Taxonomy" id="656914"/>
    <lineage>
        <taxon>Bacteria</taxon>
        <taxon>Bacillati</taxon>
        <taxon>Bacillota</taxon>
        <taxon>Clostridia</taxon>
        <taxon>Eubacteriales</taxon>
        <taxon>Peptococcaceae</taxon>
        <taxon>Desulfonispora</taxon>
    </lineage>
</organism>
<dbReference type="OrthoDB" id="9766798at2"/>
<dbReference type="PANTHER" id="PTHR30106:SF1">
    <property type="entry name" value="UPF0324 MEMBRANE PROTEIN FN0533"/>
    <property type="match status" value="1"/>
</dbReference>
<accession>A0A1W1VE20</accession>
<evidence type="ECO:0000256" key="4">
    <source>
        <dbReference type="ARBA" id="ARBA00022692"/>
    </source>
</evidence>
<dbReference type="InterPro" id="IPR018383">
    <property type="entry name" value="UPF0324_pro"/>
</dbReference>